<organism evidence="1 2">
    <name type="scientific">Actinocorallia longicatena</name>
    <dbReference type="NCBI Taxonomy" id="111803"/>
    <lineage>
        <taxon>Bacteria</taxon>
        <taxon>Bacillati</taxon>
        <taxon>Actinomycetota</taxon>
        <taxon>Actinomycetes</taxon>
        <taxon>Streptosporangiales</taxon>
        <taxon>Thermomonosporaceae</taxon>
        <taxon>Actinocorallia</taxon>
    </lineage>
</organism>
<name>A0ABP6Q6M6_9ACTN</name>
<dbReference type="SUPFAM" id="SSF160935">
    <property type="entry name" value="VPA0735-like"/>
    <property type="match status" value="1"/>
</dbReference>
<evidence type="ECO:0000313" key="1">
    <source>
        <dbReference type="EMBL" id="GAA3207359.1"/>
    </source>
</evidence>
<dbReference type="EMBL" id="BAAAUV010000005">
    <property type="protein sequence ID" value="GAA3207359.1"/>
    <property type="molecule type" value="Genomic_DNA"/>
</dbReference>
<dbReference type="RefSeq" id="WP_344826128.1">
    <property type="nucleotide sequence ID" value="NZ_BAAAUV010000005.1"/>
</dbReference>
<protein>
    <recommendedName>
        <fullName evidence="3">DUF1214 domain-containing protein</fullName>
    </recommendedName>
</protein>
<reference evidence="2" key="1">
    <citation type="journal article" date="2019" name="Int. J. Syst. Evol. Microbiol.">
        <title>The Global Catalogue of Microorganisms (GCM) 10K type strain sequencing project: providing services to taxonomists for standard genome sequencing and annotation.</title>
        <authorList>
            <consortium name="The Broad Institute Genomics Platform"/>
            <consortium name="The Broad Institute Genome Sequencing Center for Infectious Disease"/>
            <person name="Wu L."/>
            <person name="Ma J."/>
        </authorList>
    </citation>
    <scope>NUCLEOTIDE SEQUENCE [LARGE SCALE GENOMIC DNA]</scope>
    <source>
        <strain evidence="2">JCM 9377</strain>
    </source>
</reference>
<proteinExistence type="predicted"/>
<gene>
    <name evidence="1" type="ORF">GCM10010468_23490</name>
</gene>
<keyword evidence="2" id="KW-1185">Reference proteome</keyword>
<evidence type="ECO:0000313" key="2">
    <source>
        <dbReference type="Proteomes" id="UP001501237"/>
    </source>
</evidence>
<evidence type="ECO:0008006" key="3">
    <source>
        <dbReference type="Google" id="ProtNLM"/>
    </source>
</evidence>
<accession>A0ABP6Q6M6</accession>
<dbReference type="Proteomes" id="UP001501237">
    <property type="component" value="Unassembled WGS sequence"/>
</dbReference>
<comment type="caution">
    <text evidence="1">The sequence shown here is derived from an EMBL/GenBank/DDBJ whole genome shotgun (WGS) entry which is preliminary data.</text>
</comment>
<sequence length="353" mass="38668">MTPEGQAWAGLVEALGAAGRRLEEETAELGADERADGYRALLRGLHNQLGRFEVDRDRPELVPFNGWRQKFFMDNPDTRYWVADVRGDRRYRITGHPGDAVYLSVTAYSGGGGNVAAASRIDLDDLVLDGSGGYTLAVGGPEPERGPWLPLPEGNGQLWVRHFHDDIASGDPGRCAIEPVTAPPPPPPIEAARFGHQLGRLAKSVEMMPVVFSAVQGRVEPNSVHHWAEMAGGAAYTEPGIHYLRGAWRLGPGEALVVEGETVPCRHWNALLYSRYLNSLDYRHRTVSRTGATAGVRDGRYRLVLAAEDPGEPGWLDTEGRRDGSFVLRWLHAAEEPPLPSVRVVPLAEVRPS</sequence>